<reference evidence="1" key="1">
    <citation type="submission" date="2016-10" db="EMBL/GenBank/DDBJ databases">
        <title>Sequence of Gallionella enrichment culture.</title>
        <authorList>
            <person name="Poehlein A."/>
            <person name="Muehling M."/>
            <person name="Daniel R."/>
        </authorList>
    </citation>
    <scope>NUCLEOTIDE SEQUENCE</scope>
</reference>
<dbReference type="InterPro" id="IPR008554">
    <property type="entry name" value="Glutaredoxin-like"/>
</dbReference>
<sequence>MLILYGTEGCHLCHEAQSLLQQLALVWHDVDIIDDDRLLETYGTRIPVLHLHGKELGWPFQRQDVLRFLDAAAS</sequence>
<evidence type="ECO:0000313" key="1">
    <source>
        <dbReference type="EMBL" id="OIQ88402.1"/>
    </source>
</evidence>
<dbReference type="InterPro" id="IPR036249">
    <property type="entry name" value="Thioredoxin-like_sf"/>
</dbReference>
<dbReference type="SUPFAM" id="SSF52833">
    <property type="entry name" value="Thioredoxin-like"/>
    <property type="match status" value="1"/>
</dbReference>
<gene>
    <name evidence="1" type="ORF">GALL_296930</name>
</gene>
<dbReference type="Pfam" id="PF05768">
    <property type="entry name" value="Glrx-like"/>
    <property type="match status" value="1"/>
</dbReference>
<organism evidence="1">
    <name type="scientific">mine drainage metagenome</name>
    <dbReference type="NCBI Taxonomy" id="410659"/>
    <lineage>
        <taxon>unclassified sequences</taxon>
        <taxon>metagenomes</taxon>
        <taxon>ecological metagenomes</taxon>
    </lineage>
</organism>
<proteinExistence type="predicted"/>
<dbReference type="EMBL" id="MLJW01000373">
    <property type="protein sequence ID" value="OIQ88402.1"/>
    <property type="molecule type" value="Genomic_DNA"/>
</dbReference>
<protein>
    <recommendedName>
        <fullName evidence="2">Glutaredoxin 2</fullName>
    </recommendedName>
</protein>
<dbReference type="Gene3D" id="3.40.30.10">
    <property type="entry name" value="Glutaredoxin"/>
    <property type="match status" value="1"/>
</dbReference>
<evidence type="ECO:0008006" key="2">
    <source>
        <dbReference type="Google" id="ProtNLM"/>
    </source>
</evidence>
<name>A0A1J5QYR2_9ZZZZ</name>
<accession>A0A1J5QYR2</accession>
<comment type="caution">
    <text evidence="1">The sequence shown here is derived from an EMBL/GenBank/DDBJ whole genome shotgun (WGS) entry which is preliminary data.</text>
</comment>
<dbReference type="AlphaFoldDB" id="A0A1J5QYR2"/>